<sequence length="74" mass="8606">MDVFLLKKASGPAKLTNACQWRSKCDIDDRDLENKREPVLQCDKLGNQKHDKFLQFDSGIGLDNGNFVCWKFEW</sequence>
<organism evidence="1 2">
    <name type="scientific">Neurospora tetraspora</name>
    <dbReference type="NCBI Taxonomy" id="94610"/>
    <lineage>
        <taxon>Eukaryota</taxon>
        <taxon>Fungi</taxon>
        <taxon>Dikarya</taxon>
        <taxon>Ascomycota</taxon>
        <taxon>Pezizomycotina</taxon>
        <taxon>Sordariomycetes</taxon>
        <taxon>Sordariomycetidae</taxon>
        <taxon>Sordariales</taxon>
        <taxon>Sordariaceae</taxon>
        <taxon>Neurospora</taxon>
    </lineage>
</organism>
<comment type="caution">
    <text evidence="1">The sequence shown here is derived from an EMBL/GenBank/DDBJ whole genome shotgun (WGS) entry which is preliminary data.</text>
</comment>
<protein>
    <submittedName>
        <fullName evidence="1">Uncharacterized protein</fullName>
    </submittedName>
</protein>
<dbReference type="EMBL" id="JAUEPP010000004">
    <property type="protein sequence ID" value="KAK3345558.1"/>
    <property type="molecule type" value="Genomic_DNA"/>
</dbReference>
<accession>A0AAE0JGH1</accession>
<name>A0AAE0JGH1_9PEZI</name>
<keyword evidence="2" id="KW-1185">Reference proteome</keyword>
<reference evidence="1" key="2">
    <citation type="submission" date="2023-06" db="EMBL/GenBank/DDBJ databases">
        <authorList>
            <consortium name="Lawrence Berkeley National Laboratory"/>
            <person name="Haridas S."/>
            <person name="Hensen N."/>
            <person name="Bonometti L."/>
            <person name="Westerberg I."/>
            <person name="Brannstrom I.O."/>
            <person name="Guillou S."/>
            <person name="Cros-Aarteil S."/>
            <person name="Calhoun S."/>
            <person name="Kuo A."/>
            <person name="Mondo S."/>
            <person name="Pangilinan J."/>
            <person name="Riley R."/>
            <person name="Labutti K."/>
            <person name="Andreopoulos B."/>
            <person name="Lipzen A."/>
            <person name="Chen C."/>
            <person name="Yanf M."/>
            <person name="Daum C."/>
            <person name="Ng V."/>
            <person name="Clum A."/>
            <person name="Steindorff A."/>
            <person name="Ohm R."/>
            <person name="Martin F."/>
            <person name="Silar P."/>
            <person name="Natvig D."/>
            <person name="Lalanne C."/>
            <person name="Gautier V."/>
            <person name="Ament-Velasquez S.L."/>
            <person name="Kruys A."/>
            <person name="Hutchinson M.I."/>
            <person name="Powell A.J."/>
            <person name="Barry K."/>
            <person name="Miller A.N."/>
            <person name="Grigoriev I.V."/>
            <person name="Debuchy R."/>
            <person name="Gladieux P."/>
            <person name="Thoren M.H."/>
            <person name="Johannesson H."/>
        </authorList>
    </citation>
    <scope>NUCLEOTIDE SEQUENCE</scope>
    <source>
        <strain evidence="1">CBS 560.94</strain>
    </source>
</reference>
<dbReference type="RefSeq" id="XP_062682171.1">
    <property type="nucleotide sequence ID" value="XM_062829642.1"/>
</dbReference>
<dbReference type="AlphaFoldDB" id="A0AAE0JGH1"/>
<proteinExistence type="predicted"/>
<gene>
    <name evidence="1" type="ORF">B0H65DRAFT_549242</name>
</gene>
<dbReference type="GeneID" id="87866796"/>
<reference evidence="1" key="1">
    <citation type="journal article" date="2023" name="Mol. Phylogenet. Evol.">
        <title>Genome-scale phylogeny and comparative genomics of the fungal order Sordariales.</title>
        <authorList>
            <person name="Hensen N."/>
            <person name="Bonometti L."/>
            <person name="Westerberg I."/>
            <person name="Brannstrom I.O."/>
            <person name="Guillou S."/>
            <person name="Cros-Aarteil S."/>
            <person name="Calhoun S."/>
            <person name="Haridas S."/>
            <person name="Kuo A."/>
            <person name="Mondo S."/>
            <person name="Pangilinan J."/>
            <person name="Riley R."/>
            <person name="LaButti K."/>
            <person name="Andreopoulos B."/>
            <person name="Lipzen A."/>
            <person name="Chen C."/>
            <person name="Yan M."/>
            <person name="Daum C."/>
            <person name="Ng V."/>
            <person name="Clum A."/>
            <person name="Steindorff A."/>
            <person name="Ohm R.A."/>
            <person name="Martin F."/>
            <person name="Silar P."/>
            <person name="Natvig D.O."/>
            <person name="Lalanne C."/>
            <person name="Gautier V."/>
            <person name="Ament-Velasquez S.L."/>
            <person name="Kruys A."/>
            <person name="Hutchinson M.I."/>
            <person name="Powell A.J."/>
            <person name="Barry K."/>
            <person name="Miller A.N."/>
            <person name="Grigoriev I.V."/>
            <person name="Debuchy R."/>
            <person name="Gladieux P."/>
            <person name="Hiltunen Thoren M."/>
            <person name="Johannesson H."/>
        </authorList>
    </citation>
    <scope>NUCLEOTIDE SEQUENCE</scope>
    <source>
        <strain evidence="1">CBS 560.94</strain>
    </source>
</reference>
<dbReference type="Proteomes" id="UP001278500">
    <property type="component" value="Unassembled WGS sequence"/>
</dbReference>
<evidence type="ECO:0000313" key="2">
    <source>
        <dbReference type="Proteomes" id="UP001278500"/>
    </source>
</evidence>
<evidence type="ECO:0000313" key="1">
    <source>
        <dbReference type="EMBL" id="KAK3345558.1"/>
    </source>
</evidence>